<feature type="region of interest" description="Disordered" evidence="1">
    <location>
        <begin position="1"/>
        <end position="33"/>
    </location>
</feature>
<comment type="caution">
    <text evidence="2">The sequence shown here is derived from an EMBL/GenBank/DDBJ whole genome shotgun (WGS) entry which is preliminary data.</text>
</comment>
<dbReference type="Proteomes" id="UP000729402">
    <property type="component" value="Unassembled WGS sequence"/>
</dbReference>
<feature type="compositionally biased region" description="Basic residues" evidence="1">
    <location>
        <begin position="1"/>
        <end position="11"/>
    </location>
</feature>
<reference evidence="2" key="1">
    <citation type="journal article" date="2021" name="bioRxiv">
        <title>Whole Genome Assembly and Annotation of Northern Wild Rice, Zizania palustris L., Supports a Whole Genome Duplication in the Zizania Genus.</title>
        <authorList>
            <person name="Haas M."/>
            <person name="Kono T."/>
            <person name="Macchietto M."/>
            <person name="Millas R."/>
            <person name="McGilp L."/>
            <person name="Shao M."/>
            <person name="Duquette J."/>
            <person name="Hirsch C.N."/>
            <person name="Kimball J."/>
        </authorList>
    </citation>
    <scope>NUCLEOTIDE SEQUENCE</scope>
    <source>
        <tissue evidence="2">Fresh leaf tissue</tissue>
    </source>
</reference>
<keyword evidence="3" id="KW-1185">Reference proteome</keyword>
<organism evidence="2 3">
    <name type="scientific">Zizania palustris</name>
    <name type="common">Northern wild rice</name>
    <dbReference type="NCBI Taxonomy" id="103762"/>
    <lineage>
        <taxon>Eukaryota</taxon>
        <taxon>Viridiplantae</taxon>
        <taxon>Streptophyta</taxon>
        <taxon>Embryophyta</taxon>
        <taxon>Tracheophyta</taxon>
        <taxon>Spermatophyta</taxon>
        <taxon>Magnoliopsida</taxon>
        <taxon>Liliopsida</taxon>
        <taxon>Poales</taxon>
        <taxon>Poaceae</taxon>
        <taxon>BOP clade</taxon>
        <taxon>Oryzoideae</taxon>
        <taxon>Oryzeae</taxon>
        <taxon>Zizaniinae</taxon>
        <taxon>Zizania</taxon>
    </lineage>
</organism>
<accession>A0A8J5S952</accession>
<evidence type="ECO:0000313" key="2">
    <source>
        <dbReference type="EMBL" id="KAG8052536.1"/>
    </source>
</evidence>
<feature type="region of interest" description="Disordered" evidence="1">
    <location>
        <begin position="111"/>
        <end position="154"/>
    </location>
</feature>
<proteinExistence type="predicted"/>
<sequence length="171" mass="18569">MGGSRHRRCLTRSHSPSANSCGPSPSPSPAPTKFGQRFDLDVHTYNNKKNTYLVESTNGGGLSCVRGSSDQRCRARWLLVGGRRWRPVGGGGGRCVEANFEILMAKPSRRQQRRWVARGQGSGGERRGTGRGKGKGRSMAERGRRRRGLGGKGEEGKLGYVMAVVGEDKRG</sequence>
<protein>
    <submittedName>
        <fullName evidence="2">Uncharacterized protein</fullName>
    </submittedName>
</protein>
<reference evidence="2" key="2">
    <citation type="submission" date="2021-02" db="EMBL/GenBank/DDBJ databases">
        <authorList>
            <person name="Kimball J.A."/>
            <person name="Haas M.W."/>
            <person name="Macchietto M."/>
            <person name="Kono T."/>
            <person name="Duquette J."/>
            <person name="Shao M."/>
        </authorList>
    </citation>
    <scope>NUCLEOTIDE SEQUENCE</scope>
    <source>
        <tissue evidence="2">Fresh leaf tissue</tissue>
    </source>
</reference>
<evidence type="ECO:0000313" key="3">
    <source>
        <dbReference type="Proteomes" id="UP000729402"/>
    </source>
</evidence>
<name>A0A8J5S952_ZIZPA</name>
<evidence type="ECO:0000256" key="1">
    <source>
        <dbReference type="SAM" id="MobiDB-lite"/>
    </source>
</evidence>
<gene>
    <name evidence="2" type="ORF">GUJ93_ZPchr0001g30969</name>
</gene>
<dbReference type="EMBL" id="JAAALK010000288">
    <property type="protein sequence ID" value="KAG8052536.1"/>
    <property type="molecule type" value="Genomic_DNA"/>
</dbReference>
<dbReference type="AlphaFoldDB" id="A0A8J5S952"/>